<reference evidence="2" key="1">
    <citation type="submission" date="2007-07" db="EMBL/GenBank/DDBJ databases">
        <title>PCAP assembly of the Caenorhabditis remanei genome.</title>
        <authorList>
            <consortium name="The Caenorhabditis remanei Sequencing Consortium"/>
            <person name="Wilson R.K."/>
        </authorList>
    </citation>
    <scope>NUCLEOTIDE SEQUENCE [LARGE SCALE GENOMIC DNA]</scope>
    <source>
        <strain evidence="2">PB4641</strain>
    </source>
</reference>
<proteinExistence type="predicted"/>
<feature type="region of interest" description="Disordered" evidence="1">
    <location>
        <begin position="278"/>
        <end position="321"/>
    </location>
</feature>
<name>E3MKZ0_CAERE</name>
<dbReference type="Proteomes" id="UP000008281">
    <property type="component" value="Unassembled WGS sequence"/>
</dbReference>
<evidence type="ECO:0000256" key="1">
    <source>
        <dbReference type="SAM" id="MobiDB-lite"/>
    </source>
</evidence>
<accession>E3MKZ0</accession>
<evidence type="ECO:0000313" key="3">
    <source>
        <dbReference type="Proteomes" id="UP000008281"/>
    </source>
</evidence>
<feature type="compositionally biased region" description="Basic residues" evidence="1">
    <location>
        <begin position="293"/>
        <end position="303"/>
    </location>
</feature>
<organism evidence="3">
    <name type="scientific">Caenorhabditis remanei</name>
    <name type="common">Caenorhabditis vulgaris</name>
    <dbReference type="NCBI Taxonomy" id="31234"/>
    <lineage>
        <taxon>Eukaryota</taxon>
        <taxon>Metazoa</taxon>
        <taxon>Ecdysozoa</taxon>
        <taxon>Nematoda</taxon>
        <taxon>Chromadorea</taxon>
        <taxon>Rhabditida</taxon>
        <taxon>Rhabditina</taxon>
        <taxon>Rhabditomorpha</taxon>
        <taxon>Rhabditoidea</taxon>
        <taxon>Rhabditidae</taxon>
        <taxon>Peloderinae</taxon>
        <taxon>Caenorhabditis</taxon>
    </lineage>
</organism>
<sequence>MRFGSINWKNLKITILHNSGRCGSAHTLFRHRNDFSYILTKGQRIELEKLEKFHKDVSKHHECEMKQKEEVQEMVDGMKRKFLYFISRTQTKHFKSFGQKFQIFCEKIVHRTFEIHVSLKTHNFETLKKIEEKFASFVQKIIHESKQAVVTFIPGGLVIFFRRSLNEDDKIWKMVCSDGIRNNIFKDREEMKMITLFRCKEKDCKWKGKGHHWYVWSTHDVMDKEVGNKEGTFVEINEKLIYDENETLLRLVRESHPDYEGDDEALKIQLKRQLNMLIPTSSENETEDDLEKSKKKMKKKKKRKDDGNSMLGSVDENNNTK</sequence>
<keyword evidence="3" id="KW-1185">Reference proteome</keyword>
<protein>
    <submittedName>
        <fullName evidence="2">Uncharacterized protein</fullName>
    </submittedName>
</protein>
<dbReference type="InParanoid" id="E3MKZ0"/>
<dbReference type="AlphaFoldDB" id="E3MKZ0"/>
<evidence type="ECO:0000313" key="2">
    <source>
        <dbReference type="EMBL" id="EFP04284.1"/>
    </source>
</evidence>
<dbReference type="eggNOG" id="ENOG502TKAE">
    <property type="taxonomic scope" value="Eukaryota"/>
</dbReference>
<dbReference type="HOGENOM" id="CLU_866663_0_0_1"/>
<gene>
    <name evidence="2" type="ORF">CRE_26683</name>
</gene>
<dbReference type="EMBL" id="DS268453">
    <property type="protein sequence ID" value="EFP04284.1"/>
    <property type="molecule type" value="Genomic_DNA"/>
</dbReference>